<evidence type="ECO:0000313" key="3">
    <source>
        <dbReference type="Proteomes" id="UP001359308"/>
    </source>
</evidence>
<reference evidence="2 3" key="1">
    <citation type="submission" date="2022-09" db="EMBL/GenBank/DDBJ databases">
        <authorList>
            <person name="Giprobiosintez L."/>
        </authorList>
    </citation>
    <scope>NUCLEOTIDE SEQUENCE [LARGE SCALE GENOMIC DNA]</scope>
    <source>
        <strain evidence="3">VKPM-B-12549 (GBS-15)</strain>
    </source>
</reference>
<dbReference type="InterPro" id="IPR012902">
    <property type="entry name" value="N_methyl_site"/>
</dbReference>
<feature type="transmembrane region" description="Helical" evidence="1">
    <location>
        <begin position="39"/>
        <end position="57"/>
    </location>
</feature>
<name>A0ABZ2F3Y6_METCP</name>
<dbReference type="NCBIfam" id="TIGR02532">
    <property type="entry name" value="IV_pilin_GFxxxE"/>
    <property type="match status" value="1"/>
</dbReference>
<dbReference type="Proteomes" id="UP001359308">
    <property type="component" value="Chromosome"/>
</dbReference>
<evidence type="ECO:0000256" key="1">
    <source>
        <dbReference type="SAM" id="Phobius"/>
    </source>
</evidence>
<keyword evidence="3" id="KW-1185">Reference proteome</keyword>
<gene>
    <name evidence="2" type="ORF">N4J17_10970</name>
</gene>
<keyword evidence="1" id="KW-0472">Membrane</keyword>
<dbReference type="Pfam" id="PF07963">
    <property type="entry name" value="N_methyl"/>
    <property type="match status" value="1"/>
</dbReference>
<dbReference type="RefSeq" id="WP_198323553.1">
    <property type="nucleotide sequence ID" value="NZ_CP104311.1"/>
</dbReference>
<protein>
    <submittedName>
        <fullName evidence="2">Type II secretion system GspH family protein</fullName>
    </submittedName>
</protein>
<dbReference type="EMBL" id="CP104311">
    <property type="protein sequence ID" value="WWF00992.1"/>
    <property type="molecule type" value="Genomic_DNA"/>
</dbReference>
<sequence>MSIAAGHDRPRSRERGTKRRFALSCVQVRTQTGFSLLEMLVAFSIMAIALGVLMRVFGGATRSARIAEEYSRAVIAAESVLDDVGVETPLAPGVTEGRFGEEFRWILRIAPLPLPVLEPPMGPDNAPPTGSPLAGLKLFAVDASVVWGEGEEPREITLSTLRLFNENAGGPGRRPGGLFGPRL</sequence>
<evidence type="ECO:0000313" key="2">
    <source>
        <dbReference type="EMBL" id="WWF00992.1"/>
    </source>
</evidence>
<accession>A0ABZ2F3Y6</accession>
<keyword evidence="1" id="KW-0812">Transmembrane</keyword>
<proteinExistence type="predicted"/>
<organism evidence="2 3">
    <name type="scientific">Methylococcus capsulatus</name>
    <dbReference type="NCBI Taxonomy" id="414"/>
    <lineage>
        <taxon>Bacteria</taxon>
        <taxon>Pseudomonadati</taxon>
        <taxon>Pseudomonadota</taxon>
        <taxon>Gammaproteobacteria</taxon>
        <taxon>Methylococcales</taxon>
        <taxon>Methylococcaceae</taxon>
        <taxon>Methylococcus</taxon>
    </lineage>
</organism>
<keyword evidence="1" id="KW-1133">Transmembrane helix</keyword>
<dbReference type="PROSITE" id="PS00409">
    <property type="entry name" value="PROKAR_NTER_METHYL"/>
    <property type="match status" value="1"/>
</dbReference>